<dbReference type="AlphaFoldDB" id="A0AAE3MGU5"/>
<organism evidence="8 9">
    <name type="scientific">Plebeiibacterium marinum</name>
    <dbReference type="NCBI Taxonomy" id="2992111"/>
    <lineage>
        <taxon>Bacteria</taxon>
        <taxon>Pseudomonadati</taxon>
        <taxon>Bacteroidota</taxon>
        <taxon>Bacteroidia</taxon>
        <taxon>Marinilabiliales</taxon>
        <taxon>Marinilabiliaceae</taxon>
        <taxon>Plebeiibacterium</taxon>
    </lineage>
</organism>
<comment type="catalytic activity">
    <reaction evidence="1">
        <text>Hydrolysis of terminal non-reducing alpha-L-rhamnose residues in alpha-L-rhamnosides.</text>
        <dbReference type="EC" id="3.2.1.40"/>
    </reaction>
</comment>
<dbReference type="InterPro" id="IPR035396">
    <property type="entry name" value="Bac_rhamnosid6H"/>
</dbReference>
<evidence type="ECO:0000256" key="1">
    <source>
        <dbReference type="ARBA" id="ARBA00001445"/>
    </source>
</evidence>
<feature type="domain" description="Alpha-L-rhamnosidase concanavalin-like" evidence="4">
    <location>
        <begin position="519"/>
        <end position="618"/>
    </location>
</feature>
<evidence type="ECO:0000259" key="4">
    <source>
        <dbReference type="Pfam" id="PF05592"/>
    </source>
</evidence>
<dbReference type="PIRSF" id="PIRSF010631">
    <property type="entry name" value="A-rhamnsds"/>
    <property type="match status" value="1"/>
</dbReference>
<dbReference type="Pfam" id="PF25788">
    <property type="entry name" value="Ig_Rha78A_N"/>
    <property type="match status" value="1"/>
</dbReference>
<keyword evidence="3 8" id="KW-0378">Hydrolase</keyword>
<name>A0AAE3MGU5_9BACT</name>
<gene>
    <name evidence="8" type="ORF">OM074_17065</name>
</gene>
<evidence type="ECO:0000259" key="5">
    <source>
        <dbReference type="Pfam" id="PF08531"/>
    </source>
</evidence>
<feature type="domain" description="Bacterial alpha-L-rhamnosidase N-terminal" evidence="5">
    <location>
        <begin position="340"/>
        <end position="510"/>
    </location>
</feature>
<dbReference type="InterPro" id="IPR035398">
    <property type="entry name" value="Bac_rhamnosid_C"/>
</dbReference>
<evidence type="ECO:0000256" key="3">
    <source>
        <dbReference type="ARBA" id="ARBA00022801"/>
    </source>
</evidence>
<evidence type="ECO:0000313" key="8">
    <source>
        <dbReference type="EMBL" id="MCW3807351.1"/>
    </source>
</evidence>
<dbReference type="PANTHER" id="PTHR33307:SF6">
    <property type="entry name" value="ALPHA-RHAMNOSIDASE (EUROFUNG)-RELATED"/>
    <property type="match status" value="1"/>
</dbReference>
<evidence type="ECO:0000256" key="2">
    <source>
        <dbReference type="ARBA" id="ARBA00012652"/>
    </source>
</evidence>
<dbReference type="Gene3D" id="2.60.120.260">
    <property type="entry name" value="Galactose-binding domain-like"/>
    <property type="match status" value="2"/>
</dbReference>
<dbReference type="InterPro" id="IPR016007">
    <property type="entry name" value="Alpha_rhamnosid"/>
</dbReference>
<dbReference type="PANTHER" id="PTHR33307">
    <property type="entry name" value="ALPHA-RHAMNOSIDASE (EUROFUNG)"/>
    <property type="match status" value="1"/>
</dbReference>
<dbReference type="EC" id="3.2.1.40" evidence="2"/>
<accession>A0AAE3MGU5</accession>
<evidence type="ECO:0000259" key="6">
    <source>
        <dbReference type="Pfam" id="PF17389"/>
    </source>
</evidence>
<evidence type="ECO:0000313" key="9">
    <source>
        <dbReference type="Proteomes" id="UP001207408"/>
    </source>
</evidence>
<feature type="domain" description="Alpha-L-rhamnosidase C-terminal" evidence="7">
    <location>
        <begin position="962"/>
        <end position="1036"/>
    </location>
</feature>
<feature type="domain" description="Alpha-L-rhamnosidase six-hairpin glycosidase" evidence="6">
    <location>
        <begin position="625"/>
        <end position="954"/>
    </location>
</feature>
<dbReference type="InterPro" id="IPR008902">
    <property type="entry name" value="Rhamnosid_concanavalin"/>
</dbReference>
<dbReference type="GO" id="GO:0030596">
    <property type="term" value="F:alpha-L-rhamnosidase activity"/>
    <property type="evidence" value="ECO:0007669"/>
    <property type="project" value="UniProtKB-EC"/>
</dbReference>
<protein>
    <recommendedName>
        <fullName evidence="2">alpha-L-rhamnosidase</fullName>
        <ecNumber evidence="2">3.2.1.40</ecNumber>
    </recommendedName>
</protein>
<keyword evidence="9" id="KW-1185">Reference proteome</keyword>
<dbReference type="GO" id="GO:0005975">
    <property type="term" value="P:carbohydrate metabolic process"/>
    <property type="evidence" value="ECO:0007669"/>
    <property type="project" value="InterPro"/>
</dbReference>
<dbReference type="Gene3D" id="2.60.40.10">
    <property type="entry name" value="Immunoglobulins"/>
    <property type="match status" value="1"/>
</dbReference>
<dbReference type="Proteomes" id="UP001207408">
    <property type="component" value="Unassembled WGS sequence"/>
</dbReference>
<dbReference type="Pfam" id="PF08531">
    <property type="entry name" value="Bac_rhamnosid_N"/>
    <property type="match status" value="1"/>
</dbReference>
<reference evidence="8" key="1">
    <citation type="submission" date="2022-10" db="EMBL/GenBank/DDBJ databases">
        <authorList>
            <person name="Yu W.X."/>
        </authorList>
    </citation>
    <scope>NUCLEOTIDE SEQUENCE</scope>
    <source>
        <strain evidence="8">D04</strain>
    </source>
</reference>
<dbReference type="Gene3D" id="2.60.420.10">
    <property type="entry name" value="Maltose phosphorylase, domain 3"/>
    <property type="match status" value="1"/>
</dbReference>
<dbReference type="InterPro" id="IPR008928">
    <property type="entry name" value="6-hairpin_glycosidase_sf"/>
</dbReference>
<dbReference type="InterPro" id="IPR013783">
    <property type="entry name" value="Ig-like_fold"/>
</dbReference>
<dbReference type="Gene3D" id="1.50.10.10">
    <property type="match status" value="1"/>
</dbReference>
<comment type="caution">
    <text evidence="8">The sequence shown here is derived from an EMBL/GenBank/DDBJ whole genome shotgun (WGS) entry which is preliminary data.</text>
</comment>
<proteinExistence type="predicted"/>
<dbReference type="Pfam" id="PF17389">
    <property type="entry name" value="Bac_rhamnosid6H"/>
    <property type="match status" value="1"/>
</dbReference>
<dbReference type="EMBL" id="JAPDPI010000044">
    <property type="protein sequence ID" value="MCW3807351.1"/>
    <property type="molecule type" value="Genomic_DNA"/>
</dbReference>
<dbReference type="InterPro" id="IPR012341">
    <property type="entry name" value="6hp_glycosidase-like_sf"/>
</dbReference>
<dbReference type="RefSeq" id="WP_301201675.1">
    <property type="nucleotide sequence ID" value="NZ_JAPDPI010000044.1"/>
</dbReference>
<sequence length="1056" mass="119441">MMIRKSNIRLCVFVLFVLGHVFAYANEIKSKPVGLKCEYRVNPISVGSMQPQLSWQIHTEKNNWLQSAYQIVVASTPELLTESDCDIWNSKKIERGESVSVLYKGPALESRKRYYWKVRVWGNGGQVSEWSDVAYWETAILNKNEWTARWISPAHSNQEDLDNIKWIWLPNQDAKKVPRNTVASFKLKFNVKDLPKVASMQTVARGDYDLYVNGKFVDRKEKAWQCFERQDIIGYLVPGENEVEVVVAVQRTASFKQSDGRALSGRYGTFAGILTIEEQDGKIQKFPTSCGEWMAKSQNDNEWNTAKVVGELNEPDFGLDPGPLSEPVSLLRNQFKLKKGVKSARLYVTALGSYRLFFNGSRVGKDILTPEFTNYNKRITYQIYDVTSLLKKGKNVVGAMLADGWHGSPLGWNGEHDVYGNVPNQLLAEVCVEYKDGSVEKIVTNENWKSSRSQILKSEIYSGEFYDARLEQEGWNTVKFDDTNWESVKHTRTGYGRLFPQVTEAVKITQRVKPIEIRKIGEQKWLLDMGQNLVGWLKIKVSGNAGQVVKMRYAEILKSKDSIYVENLRGATATNSYVLKGNGQEEYAPYFTFHGFRYVEISGYPGELTQDDVVVEVISSVETPTGVIETSSDLVNKMYSLGIWGQRSNFISVPTDCPQRDERLGYTGDGQVFWRTGTYNFDIAAFTHKWLYDIVDEQTEEGGFTNTAPAVPKSNRKSGAPGWEDAGVIVPWSSWKQYGDKGIILENWQAMVRYMKYVENNSQNYIRPGGFLGDWLAPDTSTPNNLISTCYFAMTAQMMAEMAEAIGNHEEAEKFVQLQKKIKAAFQEKFISPEGVVGSGSQTSYVMALKAQMIPESLKDMVVNNLVNAIKERDWHVSTGFLGTPYLLFALSDNGRSDVAYRLLLNETFPSWGYMIKNGATTWWEHWDSNKGDAKMNSFNHYAFGSVVEWVYRAMLGINVDTNSSGFKKIVISPEFDLSGKVSHAKGSYNSVYGEIVSEWQLNADNTVTLKVNIPANTTATIIKPQMAKNFVKDNKVVDAEKIEVGSGMHEFKIEF</sequence>
<dbReference type="Pfam" id="PF17390">
    <property type="entry name" value="Bac_rhamnosid_C"/>
    <property type="match status" value="1"/>
</dbReference>
<dbReference type="SUPFAM" id="SSF48208">
    <property type="entry name" value="Six-hairpin glycosidases"/>
    <property type="match status" value="1"/>
</dbReference>
<evidence type="ECO:0000259" key="7">
    <source>
        <dbReference type="Pfam" id="PF17390"/>
    </source>
</evidence>
<dbReference type="Pfam" id="PF05592">
    <property type="entry name" value="Bac_rhamnosid"/>
    <property type="match status" value="1"/>
</dbReference>
<dbReference type="InterPro" id="IPR013737">
    <property type="entry name" value="Bac_rhamnosid_N"/>
</dbReference>